<organism evidence="2 3">
    <name type="scientific">Thermoanaerobacter thermohydrosulfuricus</name>
    <name type="common">Clostridium thermohydrosulfuricum</name>
    <dbReference type="NCBI Taxonomy" id="1516"/>
    <lineage>
        <taxon>Bacteria</taxon>
        <taxon>Bacillati</taxon>
        <taxon>Bacillota</taxon>
        <taxon>Clostridia</taxon>
        <taxon>Thermoanaerobacterales</taxon>
        <taxon>Thermoanaerobacteraceae</taxon>
        <taxon>Thermoanaerobacter</taxon>
    </lineage>
</organism>
<dbReference type="AlphaFoldDB" id="A0A1G7RJX9"/>
<protein>
    <submittedName>
        <fullName evidence="2">Predicted Fe-Mo cluster-binding protein, NifX family</fullName>
    </submittedName>
</protein>
<dbReference type="EMBL" id="FNBS01000044">
    <property type="protein sequence ID" value="SDG11071.1"/>
    <property type="molecule type" value="Genomic_DNA"/>
</dbReference>
<proteinExistence type="predicted"/>
<dbReference type="PANTHER" id="PTHR33937">
    <property type="entry name" value="IRON-MOLYBDENUM PROTEIN-RELATED-RELATED"/>
    <property type="match status" value="1"/>
</dbReference>
<sequence>MIKVAIGSNDKIHLSDKHFGMSKYFIIFEVDENNSYKKVEGRENPYGGDKHKHAETDEIMEVLKDCQVFIGKAMGKESQRRIKEEWNKTPIVAKDVDTVEEAIELYSKKFL</sequence>
<name>A0A1G7RJX9_THETY</name>
<evidence type="ECO:0000313" key="2">
    <source>
        <dbReference type="EMBL" id="SDG11071.1"/>
    </source>
</evidence>
<feature type="domain" description="Dinitrogenase iron-molybdenum cofactor biosynthesis" evidence="1">
    <location>
        <begin position="16"/>
        <end position="107"/>
    </location>
</feature>
<dbReference type="SUPFAM" id="SSF53146">
    <property type="entry name" value="Nitrogenase accessory factor-like"/>
    <property type="match status" value="1"/>
</dbReference>
<dbReference type="InterPro" id="IPR003731">
    <property type="entry name" value="Di-Nase_FeMo-co_biosynth"/>
</dbReference>
<dbReference type="InterPro" id="IPR051840">
    <property type="entry name" value="NifX/NifY_domain"/>
</dbReference>
<dbReference type="Proteomes" id="UP000183404">
    <property type="component" value="Unassembled WGS sequence"/>
</dbReference>
<accession>A0A1G7RJX9</accession>
<evidence type="ECO:0000259" key="1">
    <source>
        <dbReference type="Pfam" id="PF02579"/>
    </source>
</evidence>
<dbReference type="PANTHER" id="PTHR33937:SF5">
    <property type="entry name" value="IRON-MOLYBDENUM COFACTOR-BINDING PROTEIN"/>
    <property type="match status" value="1"/>
</dbReference>
<reference evidence="2 3" key="1">
    <citation type="submission" date="2016-10" db="EMBL/GenBank/DDBJ databases">
        <authorList>
            <person name="de Groot N.N."/>
        </authorList>
    </citation>
    <scope>NUCLEOTIDE SEQUENCE [LARGE SCALE GENOMIC DNA]</scope>
    <source>
        <strain evidence="2 3">DSM 569</strain>
    </source>
</reference>
<evidence type="ECO:0000313" key="3">
    <source>
        <dbReference type="Proteomes" id="UP000183404"/>
    </source>
</evidence>
<dbReference type="Pfam" id="PF02579">
    <property type="entry name" value="Nitro_FeMo-Co"/>
    <property type="match status" value="1"/>
</dbReference>
<dbReference type="InterPro" id="IPR036105">
    <property type="entry name" value="DiNase_FeMo-co_biosyn_sf"/>
</dbReference>
<dbReference type="Gene3D" id="3.30.420.130">
    <property type="entry name" value="Dinitrogenase iron-molybdenum cofactor biosynthesis domain"/>
    <property type="match status" value="1"/>
</dbReference>
<gene>
    <name evidence="2" type="ORF">SAMN04244560_01796</name>
</gene>
<dbReference type="CDD" id="cd00562">
    <property type="entry name" value="NifX_NifB"/>
    <property type="match status" value="1"/>
</dbReference>
<dbReference type="RefSeq" id="WP_003870840.1">
    <property type="nucleotide sequence ID" value="NZ_FNBS01000044.1"/>
</dbReference>